<evidence type="ECO:0000256" key="3">
    <source>
        <dbReference type="ARBA" id="ARBA00022679"/>
    </source>
</evidence>
<evidence type="ECO:0000256" key="7">
    <source>
        <dbReference type="ARBA" id="ARBA00023034"/>
    </source>
</evidence>
<evidence type="ECO:0000256" key="11">
    <source>
        <dbReference type="RuleBase" id="RU364020"/>
    </source>
</evidence>
<keyword evidence="13" id="KW-1185">Reference proteome</keyword>
<dbReference type="EC" id="2.8.2.-" evidence="11"/>
<evidence type="ECO:0000256" key="6">
    <source>
        <dbReference type="ARBA" id="ARBA00022989"/>
    </source>
</evidence>
<comment type="subcellular location">
    <subcellularLocation>
        <location evidence="1 11">Golgi apparatus membrane</location>
        <topology evidence="1 11">Single-pass type II membrane protein</topology>
    </subcellularLocation>
</comment>
<dbReference type="Proteomes" id="UP000824782">
    <property type="component" value="Unassembled WGS sequence"/>
</dbReference>
<evidence type="ECO:0000256" key="5">
    <source>
        <dbReference type="ARBA" id="ARBA00022968"/>
    </source>
</evidence>
<evidence type="ECO:0000256" key="8">
    <source>
        <dbReference type="ARBA" id="ARBA00023136"/>
    </source>
</evidence>
<keyword evidence="6" id="KW-1133">Transmembrane helix</keyword>
<keyword evidence="5 11" id="KW-0735">Signal-anchor</keyword>
<dbReference type="Pfam" id="PF03567">
    <property type="entry name" value="Sulfotransfer_2"/>
    <property type="match status" value="1"/>
</dbReference>
<protein>
    <recommendedName>
        <fullName evidence="11">Carbohydrate sulfotransferase</fullName>
        <ecNumber evidence="11">2.8.2.-</ecNumber>
    </recommendedName>
</protein>
<evidence type="ECO:0000256" key="9">
    <source>
        <dbReference type="ARBA" id="ARBA00023180"/>
    </source>
</evidence>
<dbReference type="PANTHER" id="PTHR12137:SF15">
    <property type="entry name" value="CARBOHYDRATE SULFOTRANSFERASE"/>
    <property type="match status" value="1"/>
</dbReference>
<name>A0AAV7ARZ8_ENGPU</name>
<evidence type="ECO:0000256" key="10">
    <source>
        <dbReference type="ARBA" id="ARBA00023277"/>
    </source>
</evidence>
<comment type="caution">
    <text evidence="12">The sequence shown here is derived from an EMBL/GenBank/DDBJ whole genome shotgun (WGS) entry which is preliminary data.</text>
</comment>
<reference evidence="12" key="1">
    <citation type="thesis" date="2020" institute="ProQuest LLC" country="789 East Eisenhower Parkway, Ann Arbor, MI, USA">
        <title>Comparative Genomics and Chromosome Evolution.</title>
        <authorList>
            <person name="Mudd A.B."/>
        </authorList>
    </citation>
    <scope>NUCLEOTIDE SEQUENCE</scope>
    <source>
        <strain evidence="12">237g6f4</strain>
        <tissue evidence="12">Blood</tissue>
    </source>
</reference>
<dbReference type="InterPro" id="IPR005331">
    <property type="entry name" value="Sulfotransferase"/>
</dbReference>
<evidence type="ECO:0000313" key="13">
    <source>
        <dbReference type="Proteomes" id="UP000824782"/>
    </source>
</evidence>
<keyword evidence="4" id="KW-0812">Transmembrane</keyword>
<feature type="non-terminal residue" evidence="12">
    <location>
        <position position="302"/>
    </location>
</feature>
<proteinExistence type="inferred from homology"/>
<dbReference type="GO" id="GO:0016051">
    <property type="term" value="P:carbohydrate biosynthetic process"/>
    <property type="evidence" value="ECO:0007669"/>
    <property type="project" value="InterPro"/>
</dbReference>
<dbReference type="EMBL" id="WNYA01000007">
    <property type="protein sequence ID" value="KAG8560833.1"/>
    <property type="molecule type" value="Genomic_DNA"/>
</dbReference>
<sequence>MRRVTQKIFLLIVISGLFAFFLHNQWSKHHFAFSSLPSDDLKSMAMFSWLRWDSEHELDGSQYSPLASQAHRKATIRSVCDEHNLTRTSYVLDRKVAAQLYVEHSHKFLYCEVPKVGCSNWKRIILLLNNSLGRTPGDLKHYQVHGSKQLKQLGAYPPEVQKQLLANYTKVMFTRDPLERVVSAYRDKFLHVDDVYYSKTIANQIKRTLGIDPKLNLTFEQFAQFIIQENPSYRDTHWKPMYELCDPCSIKYDFIGKFTTITEDADYVLKMIGAPEDLKYPTIKHHSNDSRTGEDLTIRYLD</sequence>
<keyword evidence="9 11" id="KW-0325">Glycoprotein</keyword>
<dbReference type="PANTHER" id="PTHR12137">
    <property type="entry name" value="CARBOHYDRATE SULFOTRANSFERASE"/>
    <property type="match status" value="1"/>
</dbReference>
<comment type="similarity">
    <text evidence="2 11">Belongs to the sulfotransferase 2 family.</text>
</comment>
<evidence type="ECO:0000256" key="4">
    <source>
        <dbReference type="ARBA" id="ARBA00022692"/>
    </source>
</evidence>
<evidence type="ECO:0000313" key="12">
    <source>
        <dbReference type="EMBL" id="KAG8560833.1"/>
    </source>
</evidence>
<keyword evidence="7 11" id="KW-0333">Golgi apparatus</keyword>
<keyword evidence="3 11" id="KW-0808">Transferase</keyword>
<evidence type="ECO:0000256" key="1">
    <source>
        <dbReference type="ARBA" id="ARBA00004323"/>
    </source>
</evidence>
<keyword evidence="10 11" id="KW-0119">Carbohydrate metabolism</keyword>
<organism evidence="12 13">
    <name type="scientific">Engystomops pustulosus</name>
    <name type="common">Tungara frog</name>
    <name type="synonym">Physalaemus pustulosus</name>
    <dbReference type="NCBI Taxonomy" id="76066"/>
    <lineage>
        <taxon>Eukaryota</taxon>
        <taxon>Metazoa</taxon>
        <taxon>Chordata</taxon>
        <taxon>Craniata</taxon>
        <taxon>Vertebrata</taxon>
        <taxon>Euteleostomi</taxon>
        <taxon>Amphibia</taxon>
        <taxon>Batrachia</taxon>
        <taxon>Anura</taxon>
        <taxon>Neobatrachia</taxon>
        <taxon>Hyloidea</taxon>
        <taxon>Leptodactylidae</taxon>
        <taxon>Leiuperinae</taxon>
        <taxon>Engystomops</taxon>
    </lineage>
</organism>
<dbReference type="GO" id="GO:0000139">
    <property type="term" value="C:Golgi membrane"/>
    <property type="evidence" value="ECO:0007669"/>
    <property type="project" value="UniProtKB-SubCell"/>
</dbReference>
<dbReference type="GO" id="GO:0008146">
    <property type="term" value="F:sulfotransferase activity"/>
    <property type="evidence" value="ECO:0007669"/>
    <property type="project" value="InterPro"/>
</dbReference>
<dbReference type="GO" id="GO:0030166">
    <property type="term" value="P:proteoglycan biosynthetic process"/>
    <property type="evidence" value="ECO:0007669"/>
    <property type="project" value="TreeGrafter"/>
</dbReference>
<keyword evidence="8" id="KW-0472">Membrane</keyword>
<accession>A0AAV7ARZ8</accession>
<dbReference type="AlphaFoldDB" id="A0AAV7ARZ8"/>
<dbReference type="InterPro" id="IPR018011">
    <property type="entry name" value="Carb_sulfotrans_8-10"/>
</dbReference>
<gene>
    <name evidence="12" type="ORF">GDO81_015148</name>
</gene>
<evidence type="ECO:0000256" key="2">
    <source>
        <dbReference type="ARBA" id="ARBA00006339"/>
    </source>
</evidence>